<comment type="caution">
    <text evidence="2">The sequence shown here is derived from an EMBL/GenBank/DDBJ whole genome shotgun (WGS) entry which is preliminary data.</text>
</comment>
<organism evidence="2 3">
    <name type="scientific">Kouleothrix aurantiaca</name>
    <dbReference type="NCBI Taxonomy" id="186479"/>
    <lineage>
        <taxon>Bacteria</taxon>
        <taxon>Bacillati</taxon>
        <taxon>Chloroflexota</taxon>
        <taxon>Chloroflexia</taxon>
        <taxon>Chloroflexales</taxon>
        <taxon>Roseiflexineae</taxon>
        <taxon>Roseiflexaceae</taxon>
        <taxon>Kouleothrix</taxon>
    </lineage>
</organism>
<keyword evidence="3" id="KW-1185">Reference proteome</keyword>
<dbReference type="Gene3D" id="3.10.180.10">
    <property type="entry name" value="2,3-Dihydroxybiphenyl 1,2-Dioxygenase, domain 1"/>
    <property type="match status" value="1"/>
</dbReference>
<dbReference type="Proteomes" id="UP000050509">
    <property type="component" value="Unassembled WGS sequence"/>
</dbReference>
<proteinExistence type="predicted"/>
<evidence type="ECO:0000259" key="1">
    <source>
        <dbReference type="PROSITE" id="PS51819"/>
    </source>
</evidence>
<evidence type="ECO:0000313" key="3">
    <source>
        <dbReference type="Proteomes" id="UP000050509"/>
    </source>
</evidence>
<dbReference type="EMBL" id="LJCR01000653">
    <property type="protein sequence ID" value="KPV52119.1"/>
    <property type="molecule type" value="Genomic_DNA"/>
</dbReference>
<dbReference type="InterPro" id="IPR037523">
    <property type="entry name" value="VOC_core"/>
</dbReference>
<dbReference type="Pfam" id="PF00903">
    <property type="entry name" value="Glyoxalase"/>
    <property type="match status" value="1"/>
</dbReference>
<feature type="domain" description="VOC" evidence="1">
    <location>
        <begin position="4"/>
        <end position="127"/>
    </location>
</feature>
<dbReference type="AlphaFoldDB" id="A0A0P9F6G4"/>
<evidence type="ECO:0000313" key="2">
    <source>
        <dbReference type="EMBL" id="KPV52119.1"/>
    </source>
</evidence>
<sequence>MAIQPDMIGIVVSDMAAALAFYRLLGLDIPSGQENEPHAEVTTPNGYRIAWDSEQLMRDISPNWQAPVGQRVALAFKCDSPAEVDALYSQIVAAGYSGHKEPWDAFWGQRYAQVADPDGTVIDLFAAL</sequence>
<name>A0A0P9F6G4_9CHLR</name>
<dbReference type="InterPro" id="IPR004360">
    <property type="entry name" value="Glyas_Fos-R_dOase_dom"/>
</dbReference>
<gene>
    <name evidence="2" type="ORF">SE17_17355</name>
</gene>
<dbReference type="PATRIC" id="fig|186479.3.peg.9532"/>
<protein>
    <submittedName>
        <fullName evidence="2">Glyoxalase</fullName>
    </submittedName>
</protein>
<dbReference type="SUPFAM" id="SSF54593">
    <property type="entry name" value="Glyoxalase/Bleomycin resistance protein/Dihydroxybiphenyl dioxygenase"/>
    <property type="match status" value="1"/>
</dbReference>
<dbReference type="PANTHER" id="PTHR36503">
    <property type="entry name" value="BLR2520 PROTEIN"/>
    <property type="match status" value="1"/>
</dbReference>
<accession>A0A0P9F6G4</accession>
<dbReference type="InterPro" id="IPR029068">
    <property type="entry name" value="Glyas_Bleomycin-R_OHBP_Dase"/>
</dbReference>
<dbReference type="PROSITE" id="PS51819">
    <property type="entry name" value="VOC"/>
    <property type="match status" value="1"/>
</dbReference>
<reference evidence="2 3" key="1">
    <citation type="submission" date="2015-09" db="EMBL/GenBank/DDBJ databases">
        <title>Draft genome sequence of Kouleothrix aurantiaca JCM 19913.</title>
        <authorList>
            <person name="Hemp J."/>
        </authorList>
    </citation>
    <scope>NUCLEOTIDE SEQUENCE [LARGE SCALE GENOMIC DNA]</scope>
    <source>
        <strain evidence="2 3">COM-B</strain>
    </source>
</reference>
<dbReference type="PANTHER" id="PTHR36503:SF3">
    <property type="entry name" value="BLR0126 PROTEIN"/>
    <property type="match status" value="1"/>
</dbReference>